<evidence type="ECO:0000313" key="1">
    <source>
        <dbReference type="EMBL" id="NXL05968.1"/>
    </source>
</evidence>
<dbReference type="Pfam" id="PF15181">
    <property type="entry name" value="SMRP1"/>
    <property type="match status" value="1"/>
</dbReference>
<comment type="caution">
    <text evidence="1">The sequence shown here is derived from an EMBL/GenBank/DDBJ whole genome shotgun (WGS) entry which is preliminary data.</text>
</comment>
<evidence type="ECO:0000313" key="2">
    <source>
        <dbReference type="Proteomes" id="UP000574277"/>
    </source>
</evidence>
<dbReference type="InterPro" id="IPR028195">
    <property type="entry name" value="SPMIP6"/>
</dbReference>
<organism evidence="1 2">
    <name type="scientific">Mesembrinibis cayennensis</name>
    <dbReference type="NCBI Taxonomy" id="1118748"/>
    <lineage>
        <taxon>Eukaryota</taxon>
        <taxon>Metazoa</taxon>
        <taxon>Chordata</taxon>
        <taxon>Craniata</taxon>
        <taxon>Vertebrata</taxon>
        <taxon>Euteleostomi</taxon>
        <taxon>Archelosauria</taxon>
        <taxon>Archosauria</taxon>
        <taxon>Dinosauria</taxon>
        <taxon>Saurischia</taxon>
        <taxon>Theropoda</taxon>
        <taxon>Coelurosauria</taxon>
        <taxon>Aves</taxon>
        <taxon>Neognathae</taxon>
        <taxon>Neoaves</taxon>
        <taxon>Aequornithes</taxon>
        <taxon>Pelecaniformes</taxon>
        <taxon>Threskiornithidae</taxon>
        <taxon>Mesembrinibis</taxon>
    </lineage>
</organism>
<name>A0A7L0PMD4_9AVES</name>
<dbReference type="AlphaFoldDB" id="A0A7L0PMD4"/>
<reference evidence="1 2" key="1">
    <citation type="submission" date="2019-09" db="EMBL/GenBank/DDBJ databases">
        <title>Bird 10,000 Genomes (B10K) Project - Family phase.</title>
        <authorList>
            <person name="Zhang G."/>
        </authorList>
    </citation>
    <scope>NUCLEOTIDE SEQUENCE [LARGE SCALE GENOMIC DNA]</scope>
    <source>
        <strain evidence="1">B10K-DU-001-44</strain>
        <tissue evidence="1">Muscle</tissue>
    </source>
</reference>
<dbReference type="PANTHER" id="PTHR35664:SF1">
    <property type="entry name" value="SPERMATID-SPECIFIC MANCHETTE-RELATED PROTEIN 1"/>
    <property type="match status" value="1"/>
</dbReference>
<feature type="non-terminal residue" evidence="1">
    <location>
        <position position="1"/>
    </location>
</feature>
<dbReference type="GO" id="GO:0048471">
    <property type="term" value="C:perinuclear region of cytoplasm"/>
    <property type="evidence" value="ECO:0007669"/>
    <property type="project" value="TreeGrafter"/>
</dbReference>
<proteinExistence type="predicted"/>
<dbReference type="GO" id="GO:0002177">
    <property type="term" value="C:manchette"/>
    <property type="evidence" value="ECO:0007669"/>
    <property type="project" value="TreeGrafter"/>
</dbReference>
<dbReference type="Proteomes" id="UP000574277">
    <property type="component" value="Unassembled WGS sequence"/>
</dbReference>
<accession>A0A7L0PMD4</accession>
<protein>
    <submittedName>
        <fullName evidence="1">SMRP1 protein</fullName>
    </submittedName>
</protein>
<gene>
    <name evidence="1" type="primary">Smrp1</name>
    <name evidence="1" type="ORF">MESCAY_R07270</name>
</gene>
<feature type="non-terminal residue" evidence="1">
    <location>
        <position position="290"/>
    </location>
</feature>
<sequence>MFLVSKKHKTPISTYTDSYRPPCSVKKTIKEQQPQQPWKENKFVTQGLTMPLVQNPSSQGQSEQLIKAAMQEYYRNTIDPGAYWPEKYWLARPEENYNPVFVVEDKYLTWRTGPYNSAAWNEHSSYLPFLPKETRMDTFLHSIPVPYPPKSTCLDRFEREVVTNMLHRLPVYTVTGRRPFQGYYSPCSGRHYCLRGMDYCVDGTSAIRRHLHALGERALHVHCSPLSNAGSQKQVFCSSSSPEFCPPMADNFTCSPRWDTSHFAKTGGVQRGSHIIHPEFISEAYSAPSC</sequence>
<dbReference type="GO" id="GO:0043014">
    <property type="term" value="F:alpha-tubulin binding"/>
    <property type="evidence" value="ECO:0007669"/>
    <property type="project" value="TreeGrafter"/>
</dbReference>
<dbReference type="EMBL" id="VXAT01011011">
    <property type="protein sequence ID" value="NXL05968.1"/>
    <property type="molecule type" value="Genomic_DNA"/>
</dbReference>
<dbReference type="PANTHER" id="PTHR35664">
    <property type="entry name" value="SPERMATID-SPECIFIC MANCHETTE-RELATED PROTEIN 1"/>
    <property type="match status" value="1"/>
</dbReference>
<keyword evidence="2" id="KW-1185">Reference proteome</keyword>